<sequence length="104" mass="12176">MPKYKFKILIESTPEYEVYVKIPHRYIEKNNLEFKNATTILNEIGGDYLMLDAYYQGVWVPKNIIQFEKVKTYSLTIIQKVNTAYSVSCKIISVLLIRTNIHPS</sequence>
<keyword evidence="2" id="KW-1185">Reference proteome</keyword>
<dbReference type="AlphaFoldDB" id="D7EB24"/>
<dbReference type="HOGENOM" id="CLU_2243840_0_0_2"/>
<protein>
    <submittedName>
        <fullName evidence="1">Uncharacterized protein</fullName>
    </submittedName>
</protein>
<dbReference type="KEGG" id="mev:Metev_1702"/>
<evidence type="ECO:0000313" key="1">
    <source>
        <dbReference type="EMBL" id="ADI74541.1"/>
    </source>
</evidence>
<accession>D7EB24</accession>
<name>D7EB24_METEZ</name>
<gene>
    <name evidence="1" type="ordered locus">Metev_1702</name>
</gene>
<dbReference type="Proteomes" id="UP000000391">
    <property type="component" value="Chromosome"/>
</dbReference>
<organism evidence="1 2">
    <name type="scientific">Methanohalobium evestigatum (strain ATCC BAA-1072 / DSM 3721 / NBRC 107634 / OCM 161 / Z-7303)</name>
    <dbReference type="NCBI Taxonomy" id="644295"/>
    <lineage>
        <taxon>Archaea</taxon>
        <taxon>Methanobacteriati</taxon>
        <taxon>Methanobacteriota</taxon>
        <taxon>Stenosarchaea group</taxon>
        <taxon>Methanomicrobia</taxon>
        <taxon>Methanosarcinales</taxon>
        <taxon>Methanosarcinaceae</taxon>
        <taxon>Methanohalobium</taxon>
    </lineage>
</organism>
<dbReference type="GeneID" id="9347347"/>
<dbReference type="RefSeq" id="WP_013195106.1">
    <property type="nucleotide sequence ID" value="NC_014253.1"/>
</dbReference>
<evidence type="ECO:0000313" key="2">
    <source>
        <dbReference type="Proteomes" id="UP000000391"/>
    </source>
</evidence>
<dbReference type="EMBL" id="CP002069">
    <property type="protein sequence ID" value="ADI74541.1"/>
    <property type="molecule type" value="Genomic_DNA"/>
</dbReference>
<proteinExistence type="predicted"/>
<reference evidence="1 2" key="1">
    <citation type="submission" date="2010-06" db="EMBL/GenBank/DDBJ databases">
        <title>Complete sequence chromosome of Methanohalobium evestigatum Z-7303.</title>
        <authorList>
            <consortium name="US DOE Joint Genome Institute"/>
            <person name="Lucas S."/>
            <person name="Copeland A."/>
            <person name="Lapidus A."/>
            <person name="Cheng J.-F."/>
            <person name="Bruce D."/>
            <person name="Goodwin L."/>
            <person name="Pitluck S."/>
            <person name="Saunders E."/>
            <person name="Detter J.C."/>
            <person name="Han C."/>
            <person name="Tapia R."/>
            <person name="Land M."/>
            <person name="Hauser L."/>
            <person name="Kyrpides N."/>
            <person name="Mikhailova N."/>
            <person name="Sieprawska-Lupa M."/>
            <person name="Whitman W.B."/>
            <person name="Anderson I."/>
            <person name="Woyke T."/>
        </authorList>
    </citation>
    <scope>NUCLEOTIDE SEQUENCE [LARGE SCALE GENOMIC DNA]</scope>
    <source>
        <strain evidence="2">ATCC BAA-1072 / DSM 3721 / NBRC 107634 / OCM 161 / Z-7303</strain>
    </source>
</reference>